<evidence type="ECO:0000313" key="2">
    <source>
        <dbReference type="Proteomes" id="UP000440978"/>
    </source>
</evidence>
<dbReference type="Proteomes" id="UP000440978">
    <property type="component" value="Unassembled WGS sequence"/>
</dbReference>
<keyword evidence="2" id="KW-1185">Reference proteome</keyword>
<reference evidence="1 2" key="1">
    <citation type="submission" date="2019-11" db="EMBL/GenBank/DDBJ databases">
        <title>Terrilactibacillus tamarindus sp. nov. BCM23-1 isolated from bark of Tamarindus indica.</title>
        <authorList>
            <person name="Kingkaew E."/>
            <person name="Tanasupawat S."/>
        </authorList>
    </citation>
    <scope>NUCLEOTIDE SEQUENCE [LARGE SCALE GENOMIC DNA]</scope>
    <source>
        <strain evidence="1 2">BCM23-1</strain>
    </source>
</reference>
<comment type="caution">
    <text evidence="1">The sequence shown here is derived from an EMBL/GenBank/DDBJ whole genome shotgun (WGS) entry which is preliminary data.</text>
</comment>
<gene>
    <name evidence="1" type="ORF">GMB86_02840</name>
</gene>
<organism evidence="1 2">
    <name type="scientific">Terrilactibacillus tamarindi</name>
    <dbReference type="NCBI Taxonomy" id="2599694"/>
    <lineage>
        <taxon>Bacteria</taxon>
        <taxon>Bacillati</taxon>
        <taxon>Bacillota</taxon>
        <taxon>Bacilli</taxon>
        <taxon>Bacillales</taxon>
        <taxon>Bacillaceae</taxon>
        <taxon>Terrilactibacillus</taxon>
    </lineage>
</organism>
<name>A0A6N8CM56_9BACI</name>
<sequence>MLEDHAKIVSLLEQAGEVVGRKKLQKIIYILKKCDIPFQEKYHFHFFGPYSEELSLRIEELCNLGFVNEVKETKGGYYQYRYTSTETSKEFLSHFDIHMETIEPLIQELNNQNSKFLELVSTILYFDDLSHEEIIEKVQVVKKKQNYSLDDIEEAFSFITSIKRLNTKVS</sequence>
<accession>A0A6N8CM56</accession>
<protein>
    <submittedName>
        <fullName evidence="1">YwgA family protein</fullName>
    </submittedName>
</protein>
<proteinExistence type="predicted"/>
<dbReference type="EMBL" id="WNHB01000003">
    <property type="protein sequence ID" value="MTT30951.1"/>
    <property type="molecule type" value="Genomic_DNA"/>
</dbReference>
<dbReference type="AlphaFoldDB" id="A0A6N8CM56"/>
<dbReference type="RefSeq" id="WP_329602722.1">
    <property type="nucleotide sequence ID" value="NZ_WNHB01000003.1"/>
</dbReference>
<evidence type="ECO:0000313" key="1">
    <source>
        <dbReference type="EMBL" id="MTT30951.1"/>
    </source>
</evidence>